<dbReference type="Proteomes" id="UP000023482">
    <property type="component" value="Unassembled WGS sequence"/>
</dbReference>
<accession>Z4WQS3</accession>
<evidence type="ECO:0000313" key="3">
    <source>
        <dbReference type="Proteomes" id="UP000023482"/>
    </source>
</evidence>
<comment type="caution">
    <text evidence="2">The sequence shown here is derived from an EMBL/GenBank/DDBJ whole genome shotgun (WGS) entry which is preliminary data.</text>
</comment>
<reference evidence="2 3" key="1">
    <citation type="submission" date="2014-01" db="EMBL/GenBank/DDBJ databases">
        <authorList>
            <person name="Durkin A.S."/>
            <person name="McCorrison J."/>
            <person name="Torralba M."/>
            <person name="Gillis M."/>
            <person name="Haft D.H."/>
            <person name="Methe B."/>
            <person name="Sutton G."/>
            <person name="Nelson K.E."/>
        </authorList>
    </citation>
    <scope>NUCLEOTIDE SEQUENCE [LARGE SCALE GENOMIC DNA]</scope>
    <source>
        <strain evidence="2 3">ATCC 51270</strain>
    </source>
</reference>
<proteinExistence type="predicted"/>
<protein>
    <recommendedName>
        <fullName evidence="4">Acyltransferase domain protein</fullName>
    </recommendedName>
</protein>
<sequence>MLLFGKPESVFVFNFLTRAVPYIALGYWIHANQCRLLKYRWLNIYFILLVLMGLEQLVTLYLSNYTASPSLIGLFPIEVALFMLFLSHSELGRGTWLEMIGAKYSGNIYYFHMAVILLWKQLNPYSALLSEVYEYGGALIVFIISLGIAWVMVKVQDKIGYHVLK</sequence>
<keyword evidence="1" id="KW-0812">Transmembrane</keyword>
<keyword evidence="1" id="KW-1133">Transmembrane helix</keyword>
<evidence type="ECO:0000256" key="1">
    <source>
        <dbReference type="SAM" id="Phobius"/>
    </source>
</evidence>
<evidence type="ECO:0000313" key="2">
    <source>
        <dbReference type="EMBL" id="EWC91202.1"/>
    </source>
</evidence>
<feature type="transmembrane region" description="Helical" evidence="1">
    <location>
        <begin position="12"/>
        <end position="30"/>
    </location>
</feature>
<dbReference type="PATRIC" id="fig|887901.3.peg.1558"/>
<organism evidence="2 3">
    <name type="scientific">Porphyromonas catoniae ATCC 51270</name>
    <dbReference type="NCBI Taxonomy" id="887901"/>
    <lineage>
        <taxon>Bacteria</taxon>
        <taxon>Pseudomonadati</taxon>
        <taxon>Bacteroidota</taxon>
        <taxon>Bacteroidia</taxon>
        <taxon>Bacteroidales</taxon>
        <taxon>Porphyromonadaceae</taxon>
        <taxon>Porphyromonas</taxon>
    </lineage>
</organism>
<name>Z4WQS3_9PORP</name>
<gene>
    <name evidence="2" type="ORF">HMPREF0636_0041</name>
</gene>
<feature type="transmembrane region" description="Helical" evidence="1">
    <location>
        <begin position="68"/>
        <end position="86"/>
    </location>
</feature>
<keyword evidence="3" id="KW-1185">Reference proteome</keyword>
<keyword evidence="1" id="KW-0472">Membrane</keyword>
<feature type="transmembrane region" description="Helical" evidence="1">
    <location>
        <begin position="135"/>
        <end position="153"/>
    </location>
</feature>
<evidence type="ECO:0008006" key="4">
    <source>
        <dbReference type="Google" id="ProtNLM"/>
    </source>
</evidence>
<feature type="transmembrane region" description="Helical" evidence="1">
    <location>
        <begin position="42"/>
        <end position="62"/>
    </location>
</feature>
<dbReference type="EMBL" id="JDFF01000025">
    <property type="protein sequence ID" value="EWC91202.1"/>
    <property type="molecule type" value="Genomic_DNA"/>
</dbReference>
<dbReference type="AlphaFoldDB" id="Z4WQS3"/>